<evidence type="ECO:0000313" key="3">
    <source>
        <dbReference type="Proteomes" id="UP001597180"/>
    </source>
</evidence>
<evidence type="ECO:0000313" key="2">
    <source>
        <dbReference type="EMBL" id="MFD1224423.1"/>
    </source>
</evidence>
<sequence>MATAKPSLELTLTDWLLGLLLAALDPAVSTARPAMMKDPGEAGPKEALSSPELA</sequence>
<comment type="caution">
    <text evidence="2">The sequence shown here is derived from an EMBL/GenBank/DDBJ whole genome shotgun (WGS) entry which is preliminary data.</text>
</comment>
<protein>
    <submittedName>
        <fullName evidence="2">Uncharacterized protein</fullName>
    </submittedName>
</protein>
<accession>A0ABW3UU29</accession>
<proteinExistence type="predicted"/>
<gene>
    <name evidence="2" type="ORF">ACFQ4B_30380</name>
</gene>
<evidence type="ECO:0000256" key="1">
    <source>
        <dbReference type="SAM" id="MobiDB-lite"/>
    </source>
</evidence>
<feature type="region of interest" description="Disordered" evidence="1">
    <location>
        <begin position="33"/>
        <end position="54"/>
    </location>
</feature>
<name>A0ABW3UU29_9BACL</name>
<organism evidence="2 3">
    <name type="scientific">Paenibacillus vulneris</name>
    <dbReference type="NCBI Taxonomy" id="1133364"/>
    <lineage>
        <taxon>Bacteria</taxon>
        <taxon>Bacillati</taxon>
        <taxon>Bacillota</taxon>
        <taxon>Bacilli</taxon>
        <taxon>Bacillales</taxon>
        <taxon>Paenibacillaceae</taxon>
        <taxon>Paenibacillus</taxon>
    </lineage>
</organism>
<dbReference type="RefSeq" id="WP_345586514.1">
    <property type="nucleotide sequence ID" value="NZ_BAABJG010000004.1"/>
</dbReference>
<keyword evidence="3" id="KW-1185">Reference proteome</keyword>
<reference evidence="3" key="1">
    <citation type="journal article" date="2019" name="Int. J. Syst. Evol. Microbiol.">
        <title>The Global Catalogue of Microorganisms (GCM) 10K type strain sequencing project: providing services to taxonomists for standard genome sequencing and annotation.</title>
        <authorList>
            <consortium name="The Broad Institute Genomics Platform"/>
            <consortium name="The Broad Institute Genome Sequencing Center for Infectious Disease"/>
            <person name="Wu L."/>
            <person name="Ma J."/>
        </authorList>
    </citation>
    <scope>NUCLEOTIDE SEQUENCE [LARGE SCALE GENOMIC DNA]</scope>
    <source>
        <strain evidence="3">CCUG 53270</strain>
    </source>
</reference>
<dbReference type="EMBL" id="JBHTLU010000045">
    <property type="protein sequence ID" value="MFD1224423.1"/>
    <property type="molecule type" value="Genomic_DNA"/>
</dbReference>
<dbReference type="Proteomes" id="UP001597180">
    <property type="component" value="Unassembled WGS sequence"/>
</dbReference>